<reference evidence="2 3" key="1">
    <citation type="submission" date="2016-10" db="EMBL/GenBank/DDBJ databases">
        <authorList>
            <person name="de Groot N.N."/>
        </authorList>
    </citation>
    <scope>NUCLEOTIDE SEQUENCE [LARGE SCALE GENOMIC DNA]</scope>
    <source>
        <strain evidence="2 3">SP2</strain>
    </source>
</reference>
<dbReference type="RefSeq" id="WP_005580827.1">
    <property type="nucleotide sequence ID" value="NZ_FORO01000001.1"/>
</dbReference>
<keyword evidence="1" id="KW-0812">Transmembrane</keyword>
<dbReference type="GeneID" id="14209883"/>
<organism evidence="2 3">
    <name type="scientific">Natronobacterium gregoryi</name>
    <dbReference type="NCBI Taxonomy" id="44930"/>
    <lineage>
        <taxon>Archaea</taxon>
        <taxon>Methanobacteriati</taxon>
        <taxon>Methanobacteriota</taxon>
        <taxon>Stenosarchaea group</taxon>
        <taxon>Halobacteria</taxon>
        <taxon>Halobacteriales</taxon>
        <taxon>Natrialbaceae</taxon>
        <taxon>Natronobacterium</taxon>
    </lineage>
</organism>
<dbReference type="OMA" id="EYRWELT"/>
<protein>
    <submittedName>
        <fullName evidence="2">Uncharacterized protein</fullName>
    </submittedName>
</protein>
<dbReference type="EMBL" id="FORO01000001">
    <property type="protein sequence ID" value="SFI50968.1"/>
    <property type="molecule type" value="Genomic_DNA"/>
</dbReference>
<feature type="transmembrane region" description="Helical" evidence="1">
    <location>
        <begin position="58"/>
        <end position="75"/>
    </location>
</feature>
<evidence type="ECO:0000313" key="3">
    <source>
        <dbReference type="Proteomes" id="UP000182829"/>
    </source>
</evidence>
<gene>
    <name evidence="2" type="ORF">SAMN05443661_10165</name>
</gene>
<accession>A0A1I3ISN5</accession>
<evidence type="ECO:0000256" key="1">
    <source>
        <dbReference type="SAM" id="Phobius"/>
    </source>
</evidence>
<feature type="transmembrane region" description="Helical" evidence="1">
    <location>
        <begin position="35"/>
        <end position="51"/>
    </location>
</feature>
<keyword evidence="1" id="KW-1133">Transmembrane helix</keyword>
<dbReference type="Proteomes" id="UP000182829">
    <property type="component" value="Unassembled WGS sequence"/>
</dbReference>
<proteinExistence type="predicted"/>
<sequence length="119" mass="12329">MSEQEIDQTEQLQRVGIGLVLGGIVFGGLSFGVDALVGGIVLLVAGVAVWWREYRRELTIGIGLGIGVAGVVVLIETGADTGFSNNFLAAALVVGGVVDYLLAPAYGRLQDAGERTVGR</sequence>
<name>A0A1I3ISN5_9EURY</name>
<dbReference type="AlphaFoldDB" id="A0A1I3ISN5"/>
<feature type="transmembrane region" description="Helical" evidence="1">
    <location>
        <begin position="87"/>
        <end position="106"/>
    </location>
</feature>
<evidence type="ECO:0000313" key="2">
    <source>
        <dbReference type="EMBL" id="SFI50968.1"/>
    </source>
</evidence>
<keyword evidence="1" id="KW-0472">Membrane</keyword>